<dbReference type="EMBL" id="BAAAHP010000002">
    <property type="protein sequence ID" value="GAA0918596.1"/>
    <property type="molecule type" value="Genomic_DNA"/>
</dbReference>
<comment type="caution">
    <text evidence="1">The sequence shown here is derived from an EMBL/GenBank/DDBJ whole genome shotgun (WGS) entry which is preliminary data.</text>
</comment>
<accession>A0ABP3ZEJ0</accession>
<dbReference type="Proteomes" id="UP001499967">
    <property type="component" value="Unassembled WGS sequence"/>
</dbReference>
<protein>
    <recommendedName>
        <fullName evidence="3">Excreted virulence factor EspC (Type VII ESX diderm)</fullName>
    </recommendedName>
</protein>
<proteinExistence type="predicted"/>
<evidence type="ECO:0008006" key="3">
    <source>
        <dbReference type="Google" id="ProtNLM"/>
    </source>
</evidence>
<evidence type="ECO:0000313" key="2">
    <source>
        <dbReference type="Proteomes" id="UP001499967"/>
    </source>
</evidence>
<dbReference type="RefSeq" id="WP_343937434.1">
    <property type="nucleotide sequence ID" value="NZ_BAAAHP010000002.1"/>
</dbReference>
<reference evidence="2" key="1">
    <citation type="journal article" date="2019" name="Int. J. Syst. Evol. Microbiol.">
        <title>The Global Catalogue of Microorganisms (GCM) 10K type strain sequencing project: providing services to taxonomists for standard genome sequencing and annotation.</title>
        <authorList>
            <consortium name="The Broad Institute Genomics Platform"/>
            <consortium name="The Broad Institute Genome Sequencing Center for Infectious Disease"/>
            <person name="Wu L."/>
            <person name="Ma J."/>
        </authorList>
    </citation>
    <scope>NUCLEOTIDE SEQUENCE [LARGE SCALE GENOMIC DNA]</scope>
    <source>
        <strain evidence="2">JCM 11117</strain>
    </source>
</reference>
<sequence length="99" mass="10348">MEGFRFEEDDLSRHAREVDALTARLRTAGGAGTPLDLGAYGVIGRVFAVAVVDAAGEASRSVGRLADGSRALGDGVRAAVHEYLEAERRAAAPLRGIDP</sequence>
<evidence type="ECO:0000313" key="1">
    <source>
        <dbReference type="EMBL" id="GAA0918596.1"/>
    </source>
</evidence>
<organism evidence="1 2">
    <name type="scientific">Pseudonocardia zijingensis</name>
    <dbReference type="NCBI Taxonomy" id="153376"/>
    <lineage>
        <taxon>Bacteria</taxon>
        <taxon>Bacillati</taxon>
        <taxon>Actinomycetota</taxon>
        <taxon>Actinomycetes</taxon>
        <taxon>Pseudonocardiales</taxon>
        <taxon>Pseudonocardiaceae</taxon>
        <taxon>Pseudonocardia</taxon>
    </lineage>
</organism>
<name>A0ABP3ZEJ0_9PSEU</name>
<gene>
    <name evidence="1" type="ORF">GCM10009559_00140</name>
</gene>
<keyword evidence="2" id="KW-1185">Reference proteome</keyword>